<name>A0A2K2G624_9SPHN</name>
<evidence type="ECO:0000313" key="1">
    <source>
        <dbReference type="EMBL" id="PNU06487.1"/>
    </source>
</evidence>
<dbReference type="AlphaFoldDB" id="A0A2K2G624"/>
<dbReference type="EMBL" id="LYMM01000002">
    <property type="protein sequence ID" value="PNU06487.1"/>
    <property type="molecule type" value="Genomic_DNA"/>
</dbReference>
<protein>
    <submittedName>
        <fullName evidence="1">Uncharacterized protein</fullName>
    </submittedName>
</protein>
<dbReference type="RefSeq" id="WP_103094431.1">
    <property type="nucleotide sequence ID" value="NZ_LYMM01000002.1"/>
</dbReference>
<reference evidence="1 2" key="1">
    <citation type="submission" date="2016-05" db="EMBL/GenBank/DDBJ databases">
        <title>Complete genome sequence of Novosphingobium guangzhouense SA925(T).</title>
        <authorList>
            <person name="Sha S."/>
        </authorList>
    </citation>
    <scope>NUCLEOTIDE SEQUENCE [LARGE SCALE GENOMIC DNA]</scope>
    <source>
        <strain evidence="1 2">SA925</strain>
    </source>
</reference>
<dbReference type="Proteomes" id="UP000236327">
    <property type="component" value="Unassembled WGS sequence"/>
</dbReference>
<organism evidence="1 2">
    <name type="scientific">Novosphingobium guangzhouense</name>
    <dbReference type="NCBI Taxonomy" id="1850347"/>
    <lineage>
        <taxon>Bacteria</taxon>
        <taxon>Pseudomonadati</taxon>
        <taxon>Pseudomonadota</taxon>
        <taxon>Alphaproteobacteria</taxon>
        <taxon>Sphingomonadales</taxon>
        <taxon>Sphingomonadaceae</taxon>
        <taxon>Novosphingobium</taxon>
    </lineage>
</organism>
<sequence>MAMIPSSYFYLVDIETDEPLAIFSAADCRTYAELHALEARIRANHDVDDVISGLALRDSVSAPLPPEQARHVMRQQARRSRNL</sequence>
<comment type="caution">
    <text evidence="1">The sequence shown here is derived from an EMBL/GenBank/DDBJ whole genome shotgun (WGS) entry which is preliminary data.</text>
</comment>
<keyword evidence="2" id="KW-1185">Reference proteome</keyword>
<evidence type="ECO:0000313" key="2">
    <source>
        <dbReference type="Proteomes" id="UP000236327"/>
    </source>
</evidence>
<accession>A0A2K2G624</accession>
<gene>
    <name evidence="1" type="ORF">A8V01_02790</name>
</gene>
<proteinExistence type="predicted"/>